<keyword evidence="5 11" id="KW-0328">Glycosyltransferase</keyword>
<dbReference type="EC" id="2.4.1.-" evidence="11"/>
<organism evidence="12 13">
    <name type="scientific">Meloidogyne enterolobii</name>
    <name type="common">Root-knot nematode worm</name>
    <name type="synonym">Meloidogyne mayaguensis</name>
    <dbReference type="NCBI Taxonomy" id="390850"/>
    <lineage>
        <taxon>Eukaryota</taxon>
        <taxon>Metazoa</taxon>
        <taxon>Ecdysozoa</taxon>
        <taxon>Nematoda</taxon>
        <taxon>Chromadorea</taxon>
        <taxon>Rhabditida</taxon>
        <taxon>Tylenchina</taxon>
        <taxon>Tylenchomorpha</taxon>
        <taxon>Tylenchoidea</taxon>
        <taxon>Meloidogynidae</taxon>
        <taxon>Meloidogyninae</taxon>
        <taxon>Meloidogyne</taxon>
    </lineage>
</organism>
<evidence type="ECO:0000256" key="9">
    <source>
        <dbReference type="ARBA" id="ARBA00022989"/>
    </source>
</evidence>
<evidence type="ECO:0000256" key="4">
    <source>
        <dbReference type="ARBA" id="ARBA00022502"/>
    </source>
</evidence>
<dbReference type="OrthoDB" id="10252502at2759"/>
<evidence type="ECO:0000256" key="3">
    <source>
        <dbReference type="ARBA" id="ARBA00008698"/>
    </source>
</evidence>
<comment type="subcellular location">
    <subcellularLocation>
        <location evidence="1 11">Endoplasmic reticulum membrane</location>
        <topology evidence="1 11">Multi-pass membrane protein</topology>
    </subcellularLocation>
</comment>
<evidence type="ECO:0000256" key="10">
    <source>
        <dbReference type="ARBA" id="ARBA00023136"/>
    </source>
</evidence>
<feature type="transmembrane region" description="Helical" evidence="11">
    <location>
        <begin position="73"/>
        <end position="97"/>
    </location>
</feature>
<dbReference type="GO" id="GO:0006506">
    <property type="term" value="P:GPI anchor biosynthetic process"/>
    <property type="evidence" value="ECO:0007669"/>
    <property type="project" value="UniProtKB-UniPathway"/>
</dbReference>
<feature type="transmembrane region" description="Helical" evidence="11">
    <location>
        <begin position="283"/>
        <end position="302"/>
    </location>
</feature>
<dbReference type="GO" id="GO:0004376">
    <property type="term" value="F:GPI mannosyltransferase activity"/>
    <property type="evidence" value="ECO:0007669"/>
    <property type="project" value="InterPro"/>
</dbReference>
<feature type="transmembrane region" description="Helical" evidence="11">
    <location>
        <begin position="151"/>
        <end position="173"/>
    </location>
</feature>
<keyword evidence="8 11" id="KW-0256">Endoplasmic reticulum</keyword>
<feature type="transmembrane region" description="Helical" evidence="11">
    <location>
        <begin position="493"/>
        <end position="512"/>
    </location>
</feature>
<feature type="transmembrane region" description="Helical" evidence="11">
    <location>
        <begin position="346"/>
        <end position="367"/>
    </location>
</feature>
<evidence type="ECO:0000256" key="2">
    <source>
        <dbReference type="ARBA" id="ARBA00004687"/>
    </source>
</evidence>
<dbReference type="Proteomes" id="UP000580250">
    <property type="component" value="Unassembled WGS sequence"/>
</dbReference>
<dbReference type="AlphaFoldDB" id="A0A6V7TTS2"/>
<reference evidence="12 13" key="1">
    <citation type="submission" date="2020-08" db="EMBL/GenBank/DDBJ databases">
        <authorList>
            <person name="Koutsovoulos G."/>
            <person name="Danchin GJ E."/>
        </authorList>
    </citation>
    <scope>NUCLEOTIDE SEQUENCE [LARGE SCALE GENOMIC DNA]</scope>
</reference>
<comment type="function">
    <text evidence="11">Mannosyltransferase involved in glycosylphosphatidylinositol-anchor biosynthesis.</text>
</comment>
<sequence length="527" mass="61216">MTRNRQRTHHNINIKQNSISTSFHRQQLIDSQYSLNEESKYFESELNGYLFSFLHIEGINEFSFPFPLQKINYFLLQQLILSRLIILLFQCTINFVMRDSPTDAFKGINRPENNEGSSFDLFIYSILGGLTTWDARHFLHIAEFGYIWESSLAFFPLFPMTLKILGGFLNLFIGNWVSLFSSMLIAGTLLNNALFVINGMLLFRLTLFLNGGNIKESILAVYLHCWCPASIFYSSLYSESIYQTFTFLGLLLIYSPTTNVSSRLNLLYASAVFSLAFLTRSNGLTNIGFIGFPLLLDVIIFIERQIPNENGEGERGGIIDKNGGIYQQKYQQFEFREFSVELVKKFFNNIFFGLICFALMSIPLRVFEFSVHDKFCSLSNVEYNDLRIKNYFNSEEALYREIVLPGELTKLEWCNQSFSLYNILLPNYYQFIQQKYWDVGLFNYWKWQKLPLFLLAAPTLWIAFYGFIKQTFGLLSTDLRPIPEILVDRNGQIPFAVHILFLAFSGVVFYNVETGELFVFFERLGIV</sequence>
<dbReference type="Pfam" id="PF04188">
    <property type="entry name" value="Mannosyl_trans2"/>
    <property type="match status" value="2"/>
</dbReference>
<gene>
    <name evidence="12" type="ORF">MENT_LOCUS4332</name>
</gene>
<evidence type="ECO:0000256" key="11">
    <source>
        <dbReference type="RuleBase" id="RU363112"/>
    </source>
</evidence>
<name>A0A6V7TTS2_MELEN</name>
<comment type="similarity">
    <text evidence="3 11">Belongs to the PIGV family.</text>
</comment>
<evidence type="ECO:0000256" key="5">
    <source>
        <dbReference type="ARBA" id="ARBA00022676"/>
    </source>
</evidence>
<proteinExistence type="inferred from homology"/>
<dbReference type="UniPathway" id="UPA00196"/>
<dbReference type="EMBL" id="CAJEWN010000015">
    <property type="protein sequence ID" value="CAD2134310.1"/>
    <property type="molecule type" value="Genomic_DNA"/>
</dbReference>
<comment type="pathway">
    <text evidence="2 11">Glycolipid biosynthesis; glycosylphosphatidylinositol-anchor biosynthesis.</text>
</comment>
<evidence type="ECO:0000256" key="7">
    <source>
        <dbReference type="ARBA" id="ARBA00022692"/>
    </source>
</evidence>
<dbReference type="InterPro" id="IPR007315">
    <property type="entry name" value="PIG-V/Gpi18"/>
</dbReference>
<dbReference type="PANTHER" id="PTHR12468">
    <property type="entry name" value="GPI MANNOSYLTRANSFERASE 2"/>
    <property type="match status" value="1"/>
</dbReference>
<dbReference type="GO" id="GO:0031501">
    <property type="term" value="C:mannosyltransferase complex"/>
    <property type="evidence" value="ECO:0007669"/>
    <property type="project" value="TreeGrafter"/>
</dbReference>
<keyword evidence="7 11" id="KW-0812">Transmembrane</keyword>
<feature type="transmembrane region" description="Helical" evidence="11">
    <location>
        <begin position="179"/>
        <end position="205"/>
    </location>
</feature>
<evidence type="ECO:0000313" key="13">
    <source>
        <dbReference type="Proteomes" id="UP000580250"/>
    </source>
</evidence>
<keyword evidence="6 11" id="KW-0808">Transferase</keyword>
<feature type="transmembrane region" description="Helical" evidence="11">
    <location>
        <begin position="450"/>
        <end position="468"/>
    </location>
</feature>
<feature type="transmembrane region" description="Helical" evidence="11">
    <location>
        <begin position="241"/>
        <end position="262"/>
    </location>
</feature>
<accession>A0A6V7TTS2</accession>
<dbReference type="PANTHER" id="PTHR12468:SF2">
    <property type="entry name" value="GPI MANNOSYLTRANSFERASE 2"/>
    <property type="match status" value="1"/>
</dbReference>
<protein>
    <recommendedName>
        <fullName evidence="11">GPI mannosyltransferase 2</fullName>
        <ecNumber evidence="11">2.4.1.-</ecNumber>
    </recommendedName>
</protein>
<evidence type="ECO:0000256" key="6">
    <source>
        <dbReference type="ARBA" id="ARBA00022679"/>
    </source>
</evidence>
<evidence type="ECO:0000313" key="12">
    <source>
        <dbReference type="EMBL" id="CAD2134310.1"/>
    </source>
</evidence>
<evidence type="ECO:0000256" key="1">
    <source>
        <dbReference type="ARBA" id="ARBA00004477"/>
    </source>
</evidence>
<keyword evidence="9 11" id="KW-1133">Transmembrane helix</keyword>
<keyword evidence="4 11" id="KW-0337">GPI-anchor biosynthesis</keyword>
<comment type="caution">
    <text evidence="12">The sequence shown here is derived from an EMBL/GenBank/DDBJ whole genome shotgun (WGS) entry which is preliminary data.</text>
</comment>
<dbReference type="GO" id="GO:0005789">
    <property type="term" value="C:endoplasmic reticulum membrane"/>
    <property type="evidence" value="ECO:0007669"/>
    <property type="project" value="UniProtKB-SubCell"/>
</dbReference>
<evidence type="ECO:0000256" key="8">
    <source>
        <dbReference type="ARBA" id="ARBA00022824"/>
    </source>
</evidence>
<dbReference type="GO" id="GO:0000009">
    <property type="term" value="F:alpha-1,6-mannosyltransferase activity"/>
    <property type="evidence" value="ECO:0007669"/>
    <property type="project" value="InterPro"/>
</dbReference>
<keyword evidence="10 11" id="KW-0472">Membrane</keyword>